<proteinExistence type="predicted"/>
<feature type="compositionally biased region" description="Low complexity" evidence="2">
    <location>
        <begin position="465"/>
        <end position="480"/>
    </location>
</feature>
<dbReference type="EMBL" id="ML119695">
    <property type="protein sequence ID" value="RPA79755.1"/>
    <property type="molecule type" value="Genomic_DNA"/>
</dbReference>
<feature type="region of interest" description="Disordered" evidence="2">
    <location>
        <begin position="458"/>
        <end position="511"/>
    </location>
</feature>
<dbReference type="Gene3D" id="1.20.58.1520">
    <property type="match status" value="1"/>
</dbReference>
<dbReference type="GO" id="GO:1990023">
    <property type="term" value="C:mitotic spindle midzone"/>
    <property type="evidence" value="ECO:0007669"/>
    <property type="project" value="TreeGrafter"/>
</dbReference>
<evidence type="ECO:0000256" key="2">
    <source>
        <dbReference type="SAM" id="MobiDB-lite"/>
    </source>
</evidence>
<dbReference type="PANTHER" id="PTHR19321:SF41">
    <property type="entry name" value="FASCETTO-RELATED"/>
    <property type="match status" value="1"/>
</dbReference>
<accession>A0A3N4I0X6</accession>
<feature type="compositionally biased region" description="Low complexity" evidence="2">
    <location>
        <begin position="492"/>
        <end position="505"/>
    </location>
</feature>
<dbReference type="Pfam" id="PF03999">
    <property type="entry name" value="MAP65_ASE1"/>
    <property type="match status" value="1"/>
</dbReference>
<dbReference type="PANTHER" id="PTHR19321">
    <property type="entry name" value="PROTEIN REGULATOR OF CYTOKINESIS 1 PRC1-RELATED"/>
    <property type="match status" value="1"/>
</dbReference>
<keyword evidence="1" id="KW-0175">Coiled coil</keyword>
<organism evidence="3 4">
    <name type="scientific">Ascobolus immersus RN42</name>
    <dbReference type="NCBI Taxonomy" id="1160509"/>
    <lineage>
        <taxon>Eukaryota</taxon>
        <taxon>Fungi</taxon>
        <taxon>Dikarya</taxon>
        <taxon>Ascomycota</taxon>
        <taxon>Pezizomycotina</taxon>
        <taxon>Pezizomycetes</taxon>
        <taxon>Pezizales</taxon>
        <taxon>Ascobolaceae</taxon>
        <taxon>Ascobolus</taxon>
    </lineage>
</organism>
<dbReference type="Proteomes" id="UP000275078">
    <property type="component" value="Unassembled WGS sequence"/>
</dbReference>
<evidence type="ECO:0000313" key="3">
    <source>
        <dbReference type="EMBL" id="RPA79755.1"/>
    </source>
</evidence>
<gene>
    <name evidence="3" type="ORF">BJ508DRAFT_210838</name>
</gene>
<dbReference type="InterPro" id="IPR007145">
    <property type="entry name" value="MAP65_Ase1_PRC1"/>
</dbReference>
<keyword evidence="4" id="KW-1185">Reference proteome</keyword>
<dbReference type="STRING" id="1160509.A0A3N4I0X6"/>
<evidence type="ECO:0008006" key="5">
    <source>
        <dbReference type="Google" id="ProtNLM"/>
    </source>
</evidence>
<evidence type="ECO:0000313" key="4">
    <source>
        <dbReference type="Proteomes" id="UP000275078"/>
    </source>
</evidence>
<sequence length="511" mass="58769">MDSKYKSLVTQIGAALEQLHDCYEEIGLASYERQEREQQVFAALSATIQEQIELTNGEKNDLISECEAIINEIEKLERSLSNESPKQKRRLKITCPLIQCRDSLKEKEAAIAKMHEERYGQIKKLVHAMQAYSEHLESGFIRVQLPPITNDATQVRSFNLSEPYFNKLDDEFTRVYQEYTRRVTQVQQVCTEIVQLWAELGTPSIQTEQAIVECYRDEPEKLGLREEDIRRLKQKREKLINEKEDRERRIEELTENITLLWNKLSIPESDRKSFLANHRGVGLKCIQEMETEHERLMELKHQNLHIFVEDARAQLQELWDRLLFSEDEILAFQPAFSEVYTDALLSAHEAEISRLEKLVEERMPILSLIDRYRSLLDDKEQLAASANDASRLVSRSATNRDPGRLLREEKMRKRITRDLPKIEAELTRVLEDYEDEHGTPFLVHGENYLDVIEDNSTTVRPARASSNATSTSSPTTSGPSSPTPPSSPNTSPPSSSSSPPLSQSTWTRSGP</sequence>
<evidence type="ECO:0000256" key="1">
    <source>
        <dbReference type="SAM" id="Coils"/>
    </source>
</evidence>
<dbReference type="GO" id="GO:0008017">
    <property type="term" value="F:microtubule binding"/>
    <property type="evidence" value="ECO:0007669"/>
    <property type="project" value="InterPro"/>
</dbReference>
<name>A0A3N4I0X6_ASCIM</name>
<feature type="compositionally biased region" description="Pro residues" evidence="2">
    <location>
        <begin position="481"/>
        <end position="491"/>
    </location>
</feature>
<dbReference type="OrthoDB" id="642895at2759"/>
<reference evidence="3 4" key="1">
    <citation type="journal article" date="2018" name="Nat. Ecol. Evol.">
        <title>Pezizomycetes genomes reveal the molecular basis of ectomycorrhizal truffle lifestyle.</title>
        <authorList>
            <person name="Murat C."/>
            <person name="Payen T."/>
            <person name="Noel B."/>
            <person name="Kuo A."/>
            <person name="Morin E."/>
            <person name="Chen J."/>
            <person name="Kohler A."/>
            <person name="Krizsan K."/>
            <person name="Balestrini R."/>
            <person name="Da Silva C."/>
            <person name="Montanini B."/>
            <person name="Hainaut M."/>
            <person name="Levati E."/>
            <person name="Barry K.W."/>
            <person name="Belfiori B."/>
            <person name="Cichocki N."/>
            <person name="Clum A."/>
            <person name="Dockter R.B."/>
            <person name="Fauchery L."/>
            <person name="Guy J."/>
            <person name="Iotti M."/>
            <person name="Le Tacon F."/>
            <person name="Lindquist E.A."/>
            <person name="Lipzen A."/>
            <person name="Malagnac F."/>
            <person name="Mello A."/>
            <person name="Molinier V."/>
            <person name="Miyauchi S."/>
            <person name="Poulain J."/>
            <person name="Riccioni C."/>
            <person name="Rubini A."/>
            <person name="Sitrit Y."/>
            <person name="Splivallo R."/>
            <person name="Traeger S."/>
            <person name="Wang M."/>
            <person name="Zifcakova L."/>
            <person name="Wipf D."/>
            <person name="Zambonelli A."/>
            <person name="Paolocci F."/>
            <person name="Nowrousian M."/>
            <person name="Ottonello S."/>
            <person name="Baldrian P."/>
            <person name="Spatafora J.W."/>
            <person name="Henrissat B."/>
            <person name="Nagy L.G."/>
            <person name="Aury J.M."/>
            <person name="Wincker P."/>
            <person name="Grigoriev I.V."/>
            <person name="Bonfante P."/>
            <person name="Martin F.M."/>
        </authorList>
    </citation>
    <scope>NUCLEOTIDE SEQUENCE [LARGE SCALE GENOMIC DNA]</scope>
    <source>
        <strain evidence="3 4">RN42</strain>
    </source>
</reference>
<protein>
    <recommendedName>
        <fullName evidence="5">Microtubule associated protein</fullName>
    </recommendedName>
</protein>
<feature type="region of interest" description="Disordered" evidence="2">
    <location>
        <begin position="387"/>
        <end position="407"/>
    </location>
</feature>
<dbReference type="GO" id="GO:0051256">
    <property type="term" value="P:mitotic spindle midzone assembly"/>
    <property type="evidence" value="ECO:0007669"/>
    <property type="project" value="TreeGrafter"/>
</dbReference>
<dbReference type="AlphaFoldDB" id="A0A3N4I0X6"/>
<feature type="coiled-coil region" evidence="1">
    <location>
        <begin position="222"/>
        <end position="256"/>
    </location>
</feature>
<dbReference type="GO" id="GO:0005737">
    <property type="term" value="C:cytoplasm"/>
    <property type="evidence" value="ECO:0007669"/>
    <property type="project" value="TreeGrafter"/>
</dbReference>